<keyword evidence="4 6" id="KW-1133">Transmembrane helix</keyword>
<gene>
    <name evidence="8" type="ORF">Tsumi_12120</name>
</gene>
<evidence type="ECO:0000256" key="4">
    <source>
        <dbReference type="ARBA" id="ARBA00022989"/>
    </source>
</evidence>
<organism evidence="8 9">
    <name type="scientific">Porphyromonas miyakawae</name>
    <dbReference type="NCBI Taxonomy" id="3137470"/>
    <lineage>
        <taxon>Bacteria</taxon>
        <taxon>Pseudomonadati</taxon>
        <taxon>Bacteroidota</taxon>
        <taxon>Bacteroidia</taxon>
        <taxon>Bacteroidales</taxon>
        <taxon>Porphyromonadaceae</taxon>
        <taxon>Porphyromonas</taxon>
    </lineage>
</organism>
<evidence type="ECO:0000256" key="6">
    <source>
        <dbReference type="SAM" id="Phobius"/>
    </source>
</evidence>
<sequence length="223" mass="24444">MGAVESLGIIGWCLDNLGYGTIFLLMTIESSFIPFPSEVVVPPAAMMVALGELDGFGVIFSALLGSLLGAAINYALSYYLGRPIVYSFARSKVGKMLLLSEEKLLRAEAYFDKEGALSTFVGRLIPGIRQLISIPAGLARMKLKPFFLYTSLGAGAWILVLFALGYYGTKIAGIGSREELIAFVSRYSHWIGFGILIVVAILLSIWLIRRHKRKRQNAQSVQE</sequence>
<dbReference type="PANTHER" id="PTHR42709:SF6">
    <property type="entry name" value="UNDECAPRENYL PHOSPHATE TRANSPORTER A"/>
    <property type="match status" value="1"/>
</dbReference>
<keyword evidence="9" id="KW-1185">Reference proteome</keyword>
<keyword evidence="2" id="KW-1003">Cell membrane</keyword>
<evidence type="ECO:0000256" key="1">
    <source>
        <dbReference type="ARBA" id="ARBA00004651"/>
    </source>
</evidence>
<feature type="domain" description="VTT" evidence="7">
    <location>
        <begin position="41"/>
        <end position="166"/>
    </location>
</feature>
<evidence type="ECO:0000313" key="9">
    <source>
        <dbReference type="Proteomes" id="UP001628220"/>
    </source>
</evidence>
<dbReference type="Pfam" id="PF09335">
    <property type="entry name" value="VTT_dom"/>
    <property type="match status" value="1"/>
</dbReference>
<dbReference type="Proteomes" id="UP001628220">
    <property type="component" value="Unassembled WGS sequence"/>
</dbReference>
<comment type="caution">
    <text evidence="8">The sequence shown here is derived from an EMBL/GenBank/DDBJ whole genome shotgun (WGS) entry which is preliminary data.</text>
</comment>
<evidence type="ECO:0000259" key="7">
    <source>
        <dbReference type="Pfam" id="PF09335"/>
    </source>
</evidence>
<evidence type="ECO:0000256" key="5">
    <source>
        <dbReference type="ARBA" id="ARBA00023136"/>
    </source>
</evidence>
<dbReference type="PANTHER" id="PTHR42709">
    <property type="entry name" value="ALKALINE PHOSPHATASE LIKE PROTEIN"/>
    <property type="match status" value="1"/>
</dbReference>
<feature type="transmembrane region" description="Helical" evidence="6">
    <location>
        <begin position="146"/>
        <end position="167"/>
    </location>
</feature>
<dbReference type="InterPro" id="IPR051311">
    <property type="entry name" value="DedA_domain"/>
</dbReference>
<evidence type="ECO:0000256" key="3">
    <source>
        <dbReference type="ARBA" id="ARBA00022692"/>
    </source>
</evidence>
<keyword evidence="3 6" id="KW-0812">Transmembrane</keyword>
<feature type="transmembrane region" description="Helical" evidence="6">
    <location>
        <begin position="187"/>
        <end position="208"/>
    </location>
</feature>
<name>A0ABQ0E330_9PORP</name>
<evidence type="ECO:0000313" key="8">
    <source>
        <dbReference type="EMBL" id="GAB1252106.1"/>
    </source>
</evidence>
<accession>A0ABQ0E330</accession>
<protein>
    <submittedName>
        <fullName evidence="8">DedA family protein</fullName>
    </submittedName>
</protein>
<feature type="transmembrane region" description="Helical" evidence="6">
    <location>
        <begin position="12"/>
        <end position="35"/>
    </location>
</feature>
<reference evidence="8 9" key="1">
    <citation type="journal article" date="2025" name="Int. J. Syst. Evol. Microbiol.">
        <title>Desulfovibrio falkowii sp. nov., Porphyromonas miyakawae sp. nov., Mediterraneibacter flintii sp. nov. and Owariibacterium komagatae gen. nov., sp. nov., isolated from human faeces.</title>
        <authorList>
            <person name="Hamaguchi T."/>
            <person name="Ohara M."/>
            <person name="Hisatomi A."/>
            <person name="Sekiguchi K."/>
            <person name="Takeda J.I."/>
            <person name="Ueyama J."/>
            <person name="Ito M."/>
            <person name="Nishiwaki H."/>
            <person name="Ogi T."/>
            <person name="Hirayama M."/>
            <person name="Ohkuma M."/>
            <person name="Sakamoto M."/>
            <person name="Ohno K."/>
        </authorList>
    </citation>
    <scope>NUCLEOTIDE SEQUENCE [LARGE SCALE GENOMIC DNA]</scope>
    <source>
        <strain evidence="8 9">13CB11C</strain>
    </source>
</reference>
<dbReference type="InterPro" id="IPR032816">
    <property type="entry name" value="VTT_dom"/>
</dbReference>
<dbReference type="EMBL" id="BAAFSF010000004">
    <property type="protein sequence ID" value="GAB1252106.1"/>
    <property type="molecule type" value="Genomic_DNA"/>
</dbReference>
<proteinExistence type="predicted"/>
<evidence type="ECO:0000256" key="2">
    <source>
        <dbReference type="ARBA" id="ARBA00022475"/>
    </source>
</evidence>
<comment type="subcellular location">
    <subcellularLocation>
        <location evidence="1">Cell membrane</location>
        <topology evidence="1">Multi-pass membrane protein</topology>
    </subcellularLocation>
</comment>
<keyword evidence="5 6" id="KW-0472">Membrane</keyword>
<feature type="transmembrane region" description="Helical" evidence="6">
    <location>
        <begin position="55"/>
        <end position="80"/>
    </location>
</feature>